<keyword evidence="1" id="KW-1133">Transmembrane helix</keyword>
<dbReference type="Proteomes" id="UP000663825">
    <property type="component" value="Unassembled WGS sequence"/>
</dbReference>
<evidence type="ECO:0000256" key="1">
    <source>
        <dbReference type="SAM" id="Phobius"/>
    </source>
</evidence>
<feature type="transmembrane region" description="Helical" evidence="1">
    <location>
        <begin position="186"/>
        <end position="205"/>
    </location>
</feature>
<feature type="transmembrane region" description="Helical" evidence="1">
    <location>
        <begin position="45"/>
        <end position="69"/>
    </location>
</feature>
<accession>A0A817VZE9</accession>
<evidence type="ECO:0000313" key="5">
    <source>
        <dbReference type="Proteomes" id="UP000663873"/>
    </source>
</evidence>
<dbReference type="Proteomes" id="UP000663873">
    <property type="component" value="Unassembled WGS sequence"/>
</dbReference>
<protein>
    <recommendedName>
        <fullName evidence="6">Vomeronasal type-1 receptor</fullName>
    </recommendedName>
</protein>
<evidence type="ECO:0008006" key="6">
    <source>
        <dbReference type="Google" id="ProtNLM"/>
    </source>
</evidence>
<feature type="transmembrane region" description="Helical" evidence="1">
    <location>
        <begin position="84"/>
        <end position="105"/>
    </location>
</feature>
<keyword evidence="1" id="KW-0472">Membrane</keyword>
<name>A0A817VZE9_9BILA</name>
<dbReference type="OrthoDB" id="10408607at2759"/>
<evidence type="ECO:0000313" key="4">
    <source>
        <dbReference type="Proteomes" id="UP000663825"/>
    </source>
</evidence>
<dbReference type="EMBL" id="CAJNXB010003971">
    <property type="protein sequence ID" value="CAF3348957.1"/>
    <property type="molecule type" value="Genomic_DNA"/>
</dbReference>
<reference evidence="2" key="1">
    <citation type="submission" date="2021-02" db="EMBL/GenBank/DDBJ databases">
        <authorList>
            <person name="Nowell W R."/>
        </authorList>
    </citation>
    <scope>NUCLEOTIDE SEQUENCE</scope>
</reference>
<proteinExistence type="predicted"/>
<gene>
    <name evidence="2" type="ORF">TIS948_LOCUS23093</name>
    <name evidence="3" type="ORF">UJA718_LOCUS18340</name>
</gene>
<organism evidence="2 4">
    <name type="scientific">Rotaria socialis</name>
    <dbReference type="NCBI Taxonomy" id="392032"/>
    <lineage>
        <taxon>Eukaryota</taxon>
        <taxon>Metazoa</taxon>
        <taxon>Spiralia</taxon>
        <taxon>Gnathifera</taxon>
        <taxon>Rotifera</taxon>
        <taxon>Eurotatoria</taxon>
        <taxon>Bdelloidea</taxon>
        <taxon>Philodinida</taxon>
        <taxon>Philodinidae</taxon>
        <taxon>Rotaria</taxon>
    </lineage>
</organism>
<dbReference type="AlphaFoldDB" id="A0A817VZE9"/>
<dbReference type="EMBL" id="CAJOBP010003096">
    <property type="protein sequence ID" value="CAF4389820.1"/>
    <property type="molecule type" value="Genomic_DNA"/>
</dbReference>
<evidence type="ECO:0000313" key="3">
    <source>
        <dbReference type="EMBL" id="CAF4389820.1"/>
    </source>
</evidence>
<evidence type="ECO:0000313" key="2">
    <source>
        <dbReference type="EMBL" id="CAF3348957.1"/>
    </source>
</evidence>
<sequence>METVESCHAKFGVLISLQIPSIACYIGLVYHMLSSRHNLQKLRNHTAISMLFVGFIAVIMGLSMILNFLQTGTLKLGTGAYCRVWNFIDLLLYALLSILMLLTSIERHILIFHKQQILNTQRKRFYVHYIPLACIFGYLIFFLYLNRFHPSMRKSIRLQSSGLCWSICFVIDTPVLGVFDQLAHTMVPSILIFIANICLLLRALWQKHYHMRQAI</sequence>
<keyword evidence="1" id="KW-0812">Transmembrane</keyword>
<feature type="transmembrane region" description="Helical" evidence="1">
    <location>
        <begin position="12"/>
        <end position="33"/>
    </location>
</feature>
<keyword evidence="5" id="KW-1185">Reference proteome</keyword>
<comment type="caution">
    <text evidence="2">The sequence shown here is derived from an EMBL/GenBank/DDBJ whole genome shotgun (WGS) entry which is preliminary data.</text>
</comment>
<feature type="transmembrane region" description="Helical" evidence="1">
    <location>
        <begin position="126"/>
        <end position="145"/>
    </location>
</feature>
<dbReference type="Gene3D" id="1.20.1070.10">
    <property type="entry name" value="Rhodopsin 7-helix transmembrane proteins"/>
    <property type="match status" value="1"/>
</dbReference>